<keyword evidence="3" id="KW-1133">Transmembrane helix</keyword>
<evidence type="ECO:0000313" key="6">
    <source>
        <dbReference type="Proteomes" id="UP001595937"/>
    </source>
</evidence>
<keyword evidence="3" id="KW-0812">Transmembrane</keyword>
<protein>
    <submittedName>
        <fullName evidence="5">LCP family protein</fullName>
    </submittedName>
</protein>
<comment type="similarity">
    <text evidence="1">Belongs to the LytR/CpsA/Psr (LCP) family.</text>
</comment>
<dbReference type="InterPro" id="IPR050922">
    <property type="entry name" value="LytR/CpsA/Psr_CW_biosynth"/>
</dbReference>
<evidence type="ECO:0000256" key="3">
    <source>
        <dbReference type="SAM" id="Phobius"/>
    </source>
</evidence>
<dbReference type="NCBIfam" id="TIGR00350">
    <property type="entry name" value="lytR_cpsA_psr"/>
    <property type="match status" value="1"/>
</dbReference>
<sequence>MGRPQPQHRRLGSRTIALRPARIATVLTLVGMLVLGVGAAATMRQLSGNITTSPLRAGSSAERGAAHGDLNILLLGSDSRDLAEESFGEADGSRRSDAMVLAHLSADDDRIDAVQLPRDTLLDLPACEDTGDGSFPGGRGMLNAALNYGPACSVAAVEELTGVPVDHFVELDFEGFMAIIDALGGLPVCLPDALEDPAADLDLPAGQQTLGGKDALALARTRHAVGDGSDIARLGHQQMVMSAVVQEATSRQVIARPDRLYSFLDATTSALTVDPGLSGIADMAALGSRVSRVPTEDISFLTMPWQAAPGDANRVVPSAEAEAVFEHLRRDVPLLSSGGDDGSAADDGGDTEGADGAGSTAPATAASPTGSPAGPQEPSDVTPIETAARPADTDLCAS</sequence>
<name>A0ABW0FEL3_9MICO</name>
<evidence type="ECO:0000313" key="5">
    <source>
        <dbReference type="EMBL" id="MFC5297468.1"/>
    </source>
</evidence>
<dbReference type="GeneID" id="303298179"/>
<dbReference type="PANTHER" id="PTHR33392">
    <property type="entry name" value="POLYISOPRENYL-TEICHOIC ACID--PEPTIDOGLYCAN TEICHOIC ACID TRANSFERASE TAGU"/>
    <property type="match status" value="1"/>
</dbReference>
<evidence type="ECO:0000256" key="2">
    <source>
        <dbReference type="SAM" id="MobiDB-lite"/>
    </source>
</evidence>
<comment type="caution">
    <text evidence="5">The sequence shown here is derived from an EMBL/GenBank/DDBJ whole genome shotgun (WGS) entry which is preliminary data.</text>
</comment>
<dbReference type="Gene3D" id="3.40.630.190">
    <property type="entry name" value="LCP protein"/>
    <property type="match status" value="1"/>
</dbReference>
<feature type="compositionally biased region" description="Acidic residues" evidence="2">
    <location>
        <begin position="343"/>
        <end position="353"/>
    </location>
</feature>
<keyword evidence="3" id="KW-0472">Membrane</keyword>
<dbReference type="InterPro" id="IPR004474">
    <property type="entry name" value="LytR_CpsA_psr"/>
</dbReference>
<evidence type="ECO:0000259" key="4">
    <source>
        <dbReference type="Pfam" id="PF03816"/>
    </source>
</evidence>
<organism evidence="5 6">
    <name type="scientific">Brachybacterium tyrofermentans</name>
    <dbReference type="NCBI Taxonomy" id="47848"/>
    <lineage>
        <taxon>Bacteria</taxon>
        <taxon>Bacillati</taxon>
        <taxon>Actinomycetota</taxon>
        <taxon>Actinomycetes</taxon>
        <taxon>Micrococcales</taxon>
        <taxon>Dermabacteraceae</taxon>
        <taxon>Brachybacterium</taxon>
    </lineage>
</organism>
<dbReference type="EMBL" id="JBHSLN010000021">
    <property type="protein sequence ID" value="MFC5297468.1"/>
    <property type="molecule type" value="Genomic_DNA"/>
</dbReference>
<keyword evidence="6" id="KW-1185">Reference proteome</keyword>
<gene>
    <name evidence="5" type="ORF">ACFPK8_08090</name>
</gene>
<dbReference type="Pfam" id="PF03816">
    <property type="entry name" value="LytR_cpsA_psr"/>
    <property type="match status" value="1"/>
</dbReference>
<reference evidence="6" key="1">
    <citation type="journal article" date="2019" name="Int. J. Syst. Evol. Microbiol.">
        <title>The Global Catalogue of Microorganisms (GCM) 10K type strain sequencing project: providing services to taxonomists for standard genome sequencing and annotation.</title>
        <authorList>
            <consortium name="The Broad Institute Genomics Platform"/>
            <consortium name="The Broad Institute Genome Sequencing Center for Infectious Disease"/>
            <person name="Wu L."/>
            <person name="Ma J."/>
        </authorList>
    </citation>
    <scope>NUCLEOTIDE SEQUENCE [LARGE SCALE GENOMIC DNA]</scope>
    <source>
        <strain evidence="6">CGMCC 1.16455</strain>
    </source>
</reference>
<feature type="compositionally biased region" description="Low complexity" evidence="2">
    <location>
        <begin position="357"/>
        <end position="374"/>
    </location>
</feature>
<feature type="region of interest" description="Disordered" evidence="2">
    <location>
        <begin position="334"/>
        <end position="398"/>
    </location>
</feature>
<dbReference type="PANTHER" id="PTHR33392:SF6">
    <property type="entry name" value="POLYISOPRENYL-TEICHOIC ACID--PEPTIDOGLYCAN TEICHOIC ACID TRANSFERASE TAGU"/>
    <property type="match status" value="1"/>
</dbReference>
<feature type="domain" description="Cell envelope-related transcriptional attenuator" evidence="4">
    <location>
        <begin position="95"/>
        <end position="249"/>
    </location>
</feature>
<evidence type="ECO:0000256" key="1">
    <source>
        <dbReference type="ARBA" id="ARBA00006068"/>
    </source>
</evidence>
<accession>A0ABW0FEL3</accession>
<dbReference type="Proteomes" id="UP001595937">
    <property type="component" value="Unassembled WGS sequence"/>
</dbReference>
<dbReference type="RefSeq" id="WP_343925152.1">
    <property type="nucleotide sequence ID" value="NZ_BAAAIR010000044.1"/>
</dbReference>
<proteinExistence type="inferred from homology"/>
<feature type="transmembrane region" description="Helical" evidence="3">
    <location>
        <begin position="21"/>
        <end position="43"/>
    </location>
</feature>